<dbReference type="GO" id="GO:0033178">
    <property type="term" value="C:proton-transporting two-sector ATPase complex, catalytic domain"/>
    <property type="evidence" value="ECO:0007669"/>
    <property type="project" value="InterPro"/>
</dbReference>
<dbReference type="GO" id="GO:0046961">
    <property type="term" value="F:proton-transporting ATPase activity, rotational mechanism"/>
    <property type="evidence" value="ECO:0007669"/>
    <property type="project" value="InterPro"/>
</dbReference>
<dbReference type="AlphaFoldDB" id="A0A844G0U5"/>
<protein>
    <recommendedName>
        <fullName evidence="2">V-type ATP synthase subunit E</fullName>
    </recommendedName>
</protein>
<comment type="similarity">
    <text evidence="1">Belongs to the V-ATPase E subunit family.</text>
</comment>
<evidence type="ECO:0000256" key="5">
    <source>
        <dbReference type="SAM" id="Coils"/>
    </source>
</evidence>
<keyword evidence="4" id="KW-0406">Ion transport</keyword>
<sequence length="200" mass="21415">MAEKLQSLLDKINEKGVKEAEATAAGIIAEAKKEAEAIRAKAKADAEAAVRQAEEQAEGIEKRAEAAVRQAARDIILELRQELEKRMTRAVSAAADQALTPEFMASLIKEFAAKFATDPNGRITVLTAVKDVPALDKAMKASLAAGFRNAPQVFGDSGIKGGFEVSFKDGEVYFDFTSEAVTELVADYIGPRLASILKGE</sequence>
<comment type="caution">
    <text evidence="6">The sequence shown here is derived from an EMBL/GenBank/DDBJ whole genome shotgun (WGS) entry which is preliminary data.</text>
</comment>
<dbReference type="SUPFAM" id="SSF160527">
    <property type="entry name" value="V-type ATPase subunit E-like"/>
    <property type="match status" value="1"/>
</dbReference>
<dbReference type="Pfam" id="PF01991">
    <property type="entry name" value="vATP-synt_E"/>
    <property type="match status" value="1"/>
</dbReference>
<evidence type="ECO:0000256" key="3">
    <source>
        <dbReference type="ARBA" id="ARBA00022448"/>
    </source>
</evidence>
<accession>A0A844G0U5</accession>
<gene>
    <name evidence="6" type="ORF">FYJ85_09525</name>
</gene>
<keyword evidence="7" id="KW-1185">Reference proteome</keyword>
<evidence type="ECO:0000256" key="4">
    <source>
        <dbReference type="ARBA" id="ARBA00023065"/>
    </source>
</evidence>
<dbReference type="EMBL" id="VUNS01000008">
    <property type="protein sequence ID" value="MST97280.1"/>
    <property type="molecule type" value="Genomic_DNA"/>
</dbReference>
<feature type="coiled-coil region" evidence="5">
    <location>
        <begin position="28"/>
        <end position="70"/>
    </location>
</feature>
<dbReference type="Gene3D" id="1.20.5.2950">
    <property type="match status" value="1"/>
</dbReference>
<proteinExistence type="inferred from homology"/>
<keyword evidence="5" id="KW-0175">Coiled coil</keyword>
<evidence type="ECO:0000313" key="6">
    <source>
        <dbReference type="EMBL" id="MST97280.1"/>
    </source>
</evidence>
<name>A0A844G0U5_9BACT</name>
<evidence type="ECO:0000313" key="7">
    <source>
        <dbReference type="Proteomes" id="UP000435649"/>
    </source>
</evidence>
<reference evidence="6 7" key="1">
    <citation type="submission" date="2019-08" db="EMBL/GenBank/DDBJ databases">
        <title>In-depth cultivation of the pig gut microbiome towards novel bacterial diversity and tailored functional studies.</title>
        <authorList>
            <person name="Wylensek D."/>
            <person name="Hitch T.C.A."/>
            <person name="Clavel T."/>
        </authorList>
    </citation>
    <scope>NUCLEOTIDE SEQUENCE [LARGE SCALE GENOMIC DNA]</scope>
    <source>
        <strain evidence="6 7">BBE-744-WT-12</strain>
    </source>
</reference>
<dbReference type="InterPro" id="IPR002842">
    <property type="entry name" value="ATPase_V1_Esu"/>
</dbReference>
<dbReference type="RefSeq" id="WP_106054130.1">
    <property type="nucleotide sequence ID" value="NZ_CALXOB010000051.1"/>
</dbReference>
<keyword evidence="3" id="KW-0813">Transport</keyword>
<evidence type="ECO:0000256" key="1">
    <source>
        <dbReference type="ARBA" id="ARBA00005901"/>
    </source>
</evidence>
<evidence type="ECO:0000256" key="2">
    <source>
        <dbReference type="ARBA" id="ARBA00020756"/>
    </source>
</evidence>
<organism evidence="6 7">
    <name type="scientific">Victivallis lenta</name>
    <dbReference type="NCBI Taxonomy" id="2606640"/>
    <lineage>
        <taxon>Bacteria</taxon>
        <taxon>Pseudomonadati</taxon>
        <taxon>Lentisphaerota</taxon>
        <taxon>Lentisphaeria</taxon>
        <taxon>Victivallales</taxon>
        <taxon>Victivallaceae</taxon>
        <taxon>Victivallis</taxon>
    </lineage>
</organism>
<dbReference type="Proteomes" id="UP000435649">
    <property type="component" value="Unassembled WGS sequence"/>
</dbReference>